<reference evidence="2 3" key="1">
    <citation type="journal article" date="2013" name="Proc. Natl. Acad. Sci. U.S.A.">
        <title>Genome of an arbuscular mycorrhizal fungus provides insight into the oldest plant symbiosis.</title>
        <authorList>
            <person name="Tisserant E."/>
            <person name="Malbreil M."/>
            <person name="Kuo A."/>
            <person name="Kohler A."/>
            <person name="Symeonidi A."/>
            <person name="Balestrini R."/>
            <person name="Charron P."/>
            <person name="Duensing N."/>
            <person name="Frei Dit Frey N."/>
            <person name="Gianinazzi-Pearson V."/>
            <person name="Gilbert L.B."/>
            <person name="Handa Y."/>
            <person name="Herr J.R."/>
            <person name="Hijri M."/>
            <person name="Koul R."/>
            <person name="Kawaguchi M."/>
            <person name="Krajinski F."/>
            <person name="Lammers P.J."/>
            <person name="Masclaux F.G."/>
            <person name="Murat C."/>
            <person name="Morin E."/>
            <person name="Ndikumana S."/>
            <person name="Pagni M."/>
            <person name="Petitpierre D."/>
            <person name="Requena N."/>
            <person name="Rosikiewicz P."/>
            <person name="Riley R."/>
            <person name="Saito K."/>
            <person name="San Clemente H."/>
            <person name="Shapiro H."/>
            <person name="van Tuinen D."/>
            <person name="Becard G."/>
            <person name="Bonfante P."/>
            <person name="Paszkowski U."/>
            <person name="Shachar-Hill Y.Y."/>
            <person name="Tuskan G.A."/>
            <person name="Young P.W."/>
            <person name="Sanders I.R."/>
            <person name="Henrissat B."/>
            <person name="Rensing S.A."/>
            <person name="Grigoriev I.V."/>
            <person name="Corradi N."/>
            <person name="Roux C."/>
            <person name="Martin F."/>
        </authorList>
    </citation>
    <scope>NUCLEOTIDE SEQUENCE [LARGE SCALE GENOMIC DNA]</scope>
    <source>
        <strain evidence="2 3">DAOM 197198</strain>
    </source>
</reference>
<comment type="caution">
    <text evidence="2">The sequence shown here is derived from an EMBL/GenBank/DDBJ whole genome shotgun (WGS) entry which is preliminary data.</text>
</comment>
<proteinExistence type="predicted"/>
<keyword evidence="1" id="KW-0472">Membrane</keyword>
<keyword evidence="1" id="KW-1133">Transmembrane helix</keyword>
<feature type="transmembrane region" description="Helical" evidence="1">
    <location>
        <begin position="12"/>
        <end position="31"/>
    </location>
</feature>
<dbReference type="Proteomes" id="UP000018888">
    <property type="component" value="Unassembled WGS sequence"/>
</dbReference>
<sequence length="82" mass="9561">MILTRIYPKYGSFMSLLLPIEWFAWFTYFVILPMYSLFSWLVYFLILLTFLASIASLNCSISTNSHSSSSTIRRCCFIVILP</sequence>
<gene>
    <name evidence="2" type="ORF">GLOIN_2v1505665</name>
</gene>
<accession>A0A2P4QV55</accession>
<name>A0A2P4QV55_RHIID</name>
<evidence type="ECO:0000256" key="1">
    <source>
        <dbReference type="SAM" id="Phobius"/>
    </source>
</evidence>
<feature type="transmembrane region" description="Helical" evidence="1">
    <location>
        <begin position="37"/>
        <end position="57"/>
    </location>
</feature>
<dbReference type="AlphaFoldDB" id="A0A2P4QV55"/>
<evidence type="ECO:0000313" key="2">
    <source>
        <dbReference type="EMBL" id="POG81515.1"/>
    </source>
</evidence>
<keyword evidence="3" id="KW-1185">Reference proteome</keyword>
<organism evidence="2 3">
    <name type="scientific">Rhizophagus irregularis (strain DAOM 181602 / DAOM 197198 / MUCL 43194)</name>
    <name type="common">Arbuscular mycorrhizal fungus</name>
    <name type="synonym">Glomus intraradices</name>
    <dbReference type="NCBI Taxonomy" id="747089"/>
    <lineage>
        <taxon>Eukaryota</taxon>
        <taxon>Fungi</taxon>
        <taxon>Fungi incertae sedis</taxon>
        <taxon>Mucoromycota</taxon>
        <taxon>Glomeromycotina</taxon>
        <taxon>Glomeromycetes</taxon>
        <taxon>Glomerales</taxon>
        <taxon>Glomeraceae</taxon>
        <taxon>Rhizophagus</taxon>
    </lineage>
</organism>
<protein>
    <submittedName>
        <fullName evidence="2">Uncharacterized protein</fullName>
    </submittedName>
</protein>
<keyword evidence="1" id="KW-0812">Transmembrane</keyword>
<dbReference type="EMBL" id="AUPC02000010">
    <property type="protein sequence ID" value="POG81515.1"/>
    <property type="molecule type" value="Genomic_DNA"/>
</dbReference>
<reference evidence="2 3" key="2">
    <citation type="journal article" date="2018" name="New Phytol.">
        <title>High intraspecific genome diversity in the model arbuscular mycorrhizal symbiont Rhizophagus irregularis.</title>
        <authorList>
            <person name="Chen E.C.H."/>
            <person name="Morin E."/>
            <person name="Beaudet D."/>
            <person name="Noel J."/>
            <person name="Yildirir G."/>
            <person name="Ndikumana S."/>
            <person name="Charron P."/>
            <person name="St-Onge C."/>
            <person name="Giorgi J."/>
            <person name="Kruger M."/>
            <person name="Marton T."/>
            <person name="Ropars J."/>
            <person name="Grigoriev I.V."/>
            <person name="Hainaut M."/>
            <person name="Henrissat B."/>
            <person name="Roux C."/>
            <person name="Martin F."/>
            <person name="Corradi N."/>
        </authorList>
    </citation>
    <scope>NUCLEOTIDE SEQUENCE [LARGE SCALE GENOMIC DNA]</scope>
    <source>
        <strain evidence="2 3">DAOM 197198</strain>
    </source>
</reference>
<evidence type="ECO:0000313" key="3">
    <source>
        <dbReference type="Proteomes" id="UP000018888"/>
    </source>
</evidence>